<keyword evidence="3" id="KW-1185">Reference proteome</keyword>
<dbReference type="RefSeq" id="WP_006594862.1">
    <property type="nucleotide sequence ID" value="NZ_BAHD01000128.1"/>
</dbReference>
<protein>
    <submittedName>
        <fullName evidence="2">Uncharacterized protein</fullName>
    </submittedName>
</protein>
<proteinExistence type="predicted"/>
<accession>K6WGD5</accession>
<dbReference type="Proteomes" id="UP000008366">
    <property type="component" value="Unassembled WGS sequence"/>
</dbReference>
<comment type="caution">
    <text evidence="2">The sequence shown here is derived from an EMBL/GenBank/DDBJ whole genome shotgun (WGS) entry which is preliminary data.</text>
</comment>
<dbReference type="EMBL" id="BAHD01000128">
    <property type="protein sequence ID" value="GAB98330.1"/>
    <property type="molecule type" value="Genomic_DNA"/>
</dbReference>
<feature type="region of interest" description="Disordered" evidence="1">
    <location>
        <begin position="1"/>
        <end position="90"/>
    </location>
</feature>
<name>K6WGD5_9MICO</name>
<dbReference type="OrthoDB" id="10017642at2"/>
<dbReference type="AlphaFoldDB" id="K6WGD5"/>
<dbReference type="STRING" id="1184609.KILIM_128_00040"/>
<organism evidence="2 3">
    <name type="scientific">Kineosphaera limosa NBRC 100340</name>
    <dbReference type="NCBI Taxonomy" id="1184609"/>
    <lineage>
        <taxon>Bacteria</taxon>
        <taxon>Bacillati</taxon>
        <taxon>Actinomycetota</taxon>
        <taxon>Actinomycetes</taxon>
        <taxon>Micrococcales</taxon>
        <taxon>Dermatophilaceae</taxon>
        <taxon>Kineosphaera</taxon>
    </lineage>
</organism>
<feature type="compositionally biased region" description="Basic and acidic residues" evidence="1">
    <location>
        <begin position="67"/>
        <end position="79"/>
    </location>
</feature>
<reference evidence="2 3" key="1">
    <citation type="submission" date="2012-08" db="EMBL/GenBank/DDBJ databases">
        <title>Whole genome shotgun sequence of Kineosphaera limosa NBRC 100340.</title>
        <authorList>
            <person name="Yoshida I."/>
            <person name="Isaki S."/>
            <person name="Hosoyama A."/>
            <person name="Tsuchikane K."/>
            <person name="Katsumata H."/>
            <person name="Ando Y."/>
            <person name="Ohji S."/>
            <person name="Hamada M."/>
            <person name="Tamura T."/>
            <person name="Yamazoe A."/>
            <person name="Yamazaki S."/>
            <person name="Fujita N."/>
        </authorList>
    </citation>
    <scope>NUCLEOTIDE SEQUENCE [LARGE SCALE GENOMIC DNA]</scope>
    <source>
        <strain evidence="2 3">NBRC 100340</strain>
    </source>
</reference>
<evidence type="ECO:0000313" key="3">
    <source>
        <dbReference type="Proteomes" id="UP000008366"/>
    </source>
</evidence>
<evidence type="ECO:0000256" key="1">
    <source>
        <dbReference type="SAM" id="MobiDB-lite"/>
    </source>
</evidence>
<gene>
    <name evidence="2" type="ORF">KILIM_128_00040</name>
</gene>
<sequence length="90" mass="9438">MSQHDDEAPETNGDTPEVPETPETPERSDASAGQPVAKGDGDDLGSAMKRLDEADPGDTQEVLEAGEQAHEELRARMDDSSGDTAGDSGR</sequence>
<evidence type="ECO:0000313" key="2">
    <source>
        <dbReference type="EMBL" id="GAB98330.1"/>
    </source>
</evidence>